<sequence length="195" mass="21445">MKSAHSVTAIVSVAAIAVWIFVALPIIYLPSDKPDTFLGVGNTTWTAIGALANVIYCCLTAGLLFFAVYQVTSARADAKINRTLAACDRYDTDPILDGVARRLADALDNGDLAKNPKQYKVDIFSIFNYFESIAIGVSRGQYDKEIVHDQLAPIIISYVDDLIVSGLSSWAKVLAGEDEYFDHVMKLYREWKPAS</sequence>
<protein>
    <recommendedName>
        <fullName evidence="4">DUF4760 domain-containing protein</fullName>
    </recommendedName>
</protein>
<name>A0ABY0DIB6_9BRAD</name>
<keyword evidence="3" id="KW-1185">Reference proteome</keyword>
<keyword evidence="1" id="KW-0812">Transmembrane</keyword>
<accession>A0ABY0DIB6</accession>
<comment type="caution">
    <text evidence="2">The sequence shown here is derived from an EMBL/GenBank/DDBJ whole genome shotgun (WGS) entry which is preliminary data.</text>
</comment>
<dbReference type="Proteomes" id="UP000289946">
    <property type="component" value="Unassembled WGS sequence"/>
</dbReference>
<feature type="transmembrane region" description="Helical" evidence="1">
    <location>
        <begin position="7"/>
        <end position="28"/>
    </location>
</feature>
<proteinExistence type="predicted"/>
<dbReference type="Pfam" id="PF15956">
    <property type="entry name" value="DUF4760"/>
    <property type="match status" value="1"/>
</dbReference>
<evidence type="ECO:0000313" key="3">
    <source>
        <dbReference type="Proteomes" id="UP000289946"/>
    </source>
</evidence>
<dbReference type="EMBL" id="RDRA01000014">
    <property type="protein sequence ID" value="RXG91711.1"/>
    <property type="molecule type" value="Genomic_DNA"/>
</dbReference>
<keyword evidence="1" id="KW-1133">Transmembrane helix</keyword>
<feature type="transmembrane region" description="Helical" evidence="1">
    <location>
        <begin position="48"/>
        <end position="69"/>
    </location>
</feature>
<organism evidence="2 3">
    <name type="scientific">Bradyrhizobium zhanjiangense</name>
    <dbReference type="NCBI Taxonomy" id="1325107"/>
    <lineage>
        <taxon>Bacteria</taxon>
        <taxon>Pseudomonadati</taxon>
        <taxon>Pseudomonadota</taxon>
        <taxon>Alphaproteobacteria</taxon>
        <taxon>Hyphomicrobiales</taxon>
        <taxon>Nitrobacteraceae</taxon>
        <taxon>Bradyrhizobium</taxon>
    </lineage>
</organism>
<evidence type="ECO:0008006" key="4">
    <source>
        <dbReference type="Google" id="ProtNLM"/>
    </source>
</evidence>
<keyword evidence="1" id="KW-0472">Membrane</keyword>
<evidence type="ECO:0000313" key="2">
    <source>
        <dbReference type="EMBL" id="RXG91711.1"/>
    </source>
</evidence>
<reference evidence="2 3" key="1">
    <citation type="submission" date="2018-10" db="EMBL/GenBank/DDBJ databases">
        <title>Bradyrhizobium sp. nov., isolated from effective nodules of peanut in China.</title>
        <authorList>
            <person name="Li Y."/>
        </authorList>
    </citation>
    <scope>NUCLEOTIDE SEQUENCE [LARGE SCALE GENOMIC DNA]</scope>
    <source>
        <strain evidence="2 3">CCBAU 51781</strain>
    </source>
</reference>
<gene>
    <name evidence="2" type="ORF">EAS62_24920</name>
</gene>
<dbReference type="InterPro" id="IPR031876">
    <property type="entry name" value="DUF4760"/>
</dbReference>
<dbReference type="RefSeq" id="WP_128941152.1">
    <property type="nucleotide sequence ID" value="NZ_RDRA01000014.1"/>
</dbReference>
<evidence type="ECO:0000256" key="1">
    <source>
        <dbReference type="SAM" id="Phobius"/>
    </source>
</evidence>